<dbReference type="InterPro" id="IPR035418">
    <property type="entry name" value="AraC-bd_2"/>
</dbReference>
<accession>A0A420WR21</accession>
<dbReference type="Pfam" id="PF12833">
    <property type="entry name" value="HTH_18"/>
    <property type="match status" value="1"/>
</dbReference>
<evidence type="ECO:0000259" key="4">
    <source>
        <dbReference type="PROSITE" id="PS01124"/>
    </source>
</evidence>
<dbReference type="InterPro" id="IPR009057">
    <property type="entry name" value="Homeodomain-like_sf"/>
</dbReference>
<dbReference type="GO" id="GO:0003700">
    <property type="term" value="F:DNA-binding transcription factor activity"/>
    <property type="evidence" value="ECO:0007669"/>
    <property type="project" value="InterPro"/>
</dbReference>
<evidence type="ECO:0000256" key="3">
    <source>
        <dbReference type="ARBA" id="ARBA00023163"/>
    </source>
</evidence>
<evidence type="ECO:0000256" key="1">
    <source>
        <dbReference type="ARBA" id="ARBA00023015"/>
    </source>
</evidence>
<dbReference type="Gene3D" id="1.10.10.60">
    <property type="entry name" value="Homeodomain-like"/>
    <property type="match status" value="1"/>
</dbReference>
<reference evidence="5 6" key="1">
    <citation type="submission" date="2018-10" db="EMBL/GenBank/DDBJ databases">
        <title>Comparative analysis of microorganisms from saline springs in Andes Mountain Range, Colombia.</title>
        <authorList>
            <person name="Rubin E."/>
        </authorList>
    </citation>
    <scope>NUCLEOTIDE SEQUENCE [LARGE SCALE GENOMIC DNA]</scope>
    <source>
        <strain evidence="5 6">USBA 36</strain>
    </source>
</reference>
<sequence>MGELLPHSYFSTDRLEGAEKFQVWRDSVSVLYQADLTSPDQENGFHALTDGYLFGGLSQIRCKASRQHFKRDRMRIDRDGIDHYMIQLFTRGRCHARTPQGDVIMEAGDICVFDNAQTLDTTNEDFDLLALFVPRSLLAPHIKDPDHRHYQCVRGDDPFARLLRTHMLELQKQAPRLTTEQGGLIVSPTMNLVAATLNGNPHENEGGEQAIRMAIVTTLKRYIEENIEDPALSPESVAEIFGVSRSRLYKLFQYYDGVASYIRDRRLAHALTLLTDPAQQQRKIIDIALSVGFSGESSFIRAFRRRYGFTPSEARQAGVLHAAREGAAPAGEPDIFGDREWEGWIRTL</sequence>
<keyword evidence="2 5" id="KW-0238">DNA-binding</keyword>
<dbReference type="SUPFAM" id="SSF46689">
    <property type="entry name" value="Homeodomain-like"/>
    <property type="match status" value="1"/>
</dbReference>
<dbReference type="InterPro" id="IPR020449">
    <property type="entry name" value="Tscrpt_reg_AraC-type_HTH"/>
</dbReference>
<protein>
    <submittedName>
        <fullName evidence="5">AraC-like DNA-binding protein</fullName>
    </submittedName>
</protein>
<evidence type="ECO:0000256" key="2">
    <source>
        <dbReference type="ARBA" id="ARBA00023125"/>
    </source>
</evidence>
<dbReference type="InterPro" id="IPR018060">
    <property type="entry name" value="HTH_AraC"/>
</dbReference>
<dbReference type="PROSITE" id="PS01124">
    <property type="entry name" value="HTH_ARAC_FAMILY_2"/>
    <property type="match status" value="1"/>
</dbReference>
<organism evidence="5 6">
    <name type="scientific">Oceanibaculum indicum</name>
    <dbReference type="NCBI Taxonomy" id="526216"/>
    <lineage>
        <taxon>Bacteria</taxon>
        <taxon>Pseudomonadati</taxon>
        <taxon>Pseudomonadota</taxon>
        <taxon>Alphaproteobacteria</taxon>
        <taxon>Rhodospirillales</taxon>
        <taxon>Oceanibaculaceae</taxon>
        <taxon>Oceanibaculum</taxon>
    </lineage>
</organism>
<dbReference type="AlphaFoldDB" id="A0A420WR21"/>
<dbReference type="PANTHER" id="PTHR46796">
    <property type="entry name" value="HTH-TYPE TRANSCRIPTIONAL ACTIVATOR RHAS-RELATED"/>
    <property type="match status" value="1"/>
</dbReference>
<dbReference type="InterPro" id="IPR050204">
    <property type="entry name" value="AraC_XylS_family_regulators"/>
</dbReference>
<dbReference type="RefSeq" id="WP_121218426.1">
    <property type="nucleotide sequence ID" value="NZ_RBIG01000001.1"/>
</dbReference>
<dbReference type="SMART" id="SM00342">
    <property type="entry name" value="HTH_ARAC"/>
    <property type="match status" value="1"/>
</dbReference>
<gene>
    <name evidence="5" type="ORF">BCL74_1290</name>
</gene>
<dbReference type="GO" id="GO:0043565">
    <property type="term" value="F:sequence-specific DNA binding"/>
    <property type="evidence" value="ECO:0007669"/>
    <property type="project" value="InterPro"/>
</dbReference>
<feature type="domain" description="HTH araC/xylS-type" evidence="4">
    <location>
        <begin position="217"/>
        <end position="317"/>
    </location>
</feature>
<evidence type="ECO:0000313" key="5">
    <source>
        <dbReference type="EMBL" id="RKQ73501.1"/>
    </source>
</evidence>
<dbReference type="PANTHER" id="PTHR46796:SF6">
    <property type="entry name" value="ARAC SUBFAMILY"/>
    <property type="match status" value="1"/>
</dbReference>
<dbReference type="EMBL" id="RBIG01000001">
    <property type="protein sequence ID" value="RKQ73501.1"/>
    <property type="molecule type" value="Genomic_DNA"/>
</dbReference>
<dbReference type="InterPro" id="IPR018062">
    <property type="entry name" value="HTH_AraC-typ_CS"/>
</dbReference>
<keyword evidence="1" id="KW-0805">Transcription regulation</keyword>
<dbReference type="Proteomes" id="UP000277424">
    <property type="component" value="Unassembled WGS sequence"/>
</dbReference>
<dbReference type="PROSITE" id="PS00041">
    <property type="entry name" value="HTH_ARAC_FAMILY_1"/>
    <property type="match status" value="1"/>
</dbReference>
<dbReference type="OrthoDB" id="5295469at2"/>
<dbReference type="Pfam" id="PF14525">
    <property type="entry name" value="AraC_binding_2"/>
    <property type="match status" value="1"/>
</dbReference>
<name>A0A420WR21_9PROT</name>
<keyword evidence="3" id="KW-0804">Transcription</keyword>
<proteinExistence type="predicted"/>
<comment type="caution">
    <text evidence="5">The sequence shown here is derived from an EMBL/GenBank/DDBJ whole genome shotgun (WGS) entry which is preliminary data.</text>
</comment>
<evidence type="ECO:0000313" key="6">
    <source>
        <dbReference type="Proteomes" id="UP000277424"/>
    </source>
</evidence>
<dbReference type="PRINTS" id="PR00032">
    <property type="entry name" value="HTHARAC"/>
</dbReference>